<dbReference type="InterPro" id="IPR000969">
    <property type="entry name" value="SSRP1/POB3"/>
</dbReference>
<dbReference type="Gene3D" id="2.30.29.220">
    <property type="entry name" value="Structure-specific recognition protein (SSRP1)"/>
    <property type="match status" value="1"/>
</dbReference>
<dbReference type="GO" id="GO:0006281">
    <property type="term" value="P:DNA repair"/>
    <property type="evidence" value="ECO:0007669"/>
    <property type="project" value="UniProtKB-KW"/>
</dbReference>
<evidence type="ECO:0000256" key="5">
    <source>
        <dbReference type="ARBA" id="ARBA00023015"/>
    </source>
</evidence>
<evidence type="ECO:0000256" key="1">
    <source>
        <dbReference type="ARBA" id="ARBA00010060"/>
    </source>
</evidence>
<dbReference type="Gene3D" id="2.30.29.30">
    <property type="entry name" value="Pleckstrin-homology domain (PH domain)/Phosphotyrosine-binding domain (PTB)"/>
    <property type="match status" value="2"/>
</dbReference>
<dbReference type="CDD" id="cd13230">
    <property type="entry name" value="PH1_SSRP1-like"/>
    <property type="match status" value="1"/>
</dbReference>
<evidence type="ECO:0000256" key="2">
    <source>
        <dbReference type="ARBA" id="ARBA00022454"/>
    </source>
</evidence>
<keyword evidence="4 9" id="KW-0227">DNA damage</keyword>
<comment type="function">
    <text evidence="9">Component of the FACT complex, a general chromatin factor that acts to reorganize nucleosomes. The FACT complex is involved in multiple processes that require DNA as a template such as mRNA elongation, DNA replication and DNA repair. During transcription elongation the FACT complex acts as a histone chaperone that both destabilizes and restores nucleosomal structure. It facilitates the passage of RNA polymerase II and transcription by promoting the dissociation of one histone H2A-H2B dimer from the nucleosome, then subsequently promotes the reestablishment of the nucleosome following the passage of RNA polymerase II.</text>
</comment>
<evidence type="ECO:0000313" key="13">
    <source>
        <dbReference type="Proteomes" id="UP000439903"/>
    </source>
</evidence>
<keyword evidence="3 9" id="KW-0235">DNA replication</keyword>
<dbReference type="FunFam" id="2.30.29.150:FF:000001">
    <property type="entry name" value="Fact complex subunit ssrp1"/>
    <property type="match status" value="1"/>
</dbReference>
<dbReference type="Proteomes" id="UP000439903">
    <property type="component" value="Unassembled WGS sequence"/>
</dbReference>
<evidence type="ECO:0000256" key="3">
    <source>
        <dbReference type="ARBA" id="ARBA00022705"/>
    </source>
</evidence>
<evidence type="ECO:0000256" key="4">
    <source>
        <dbReference type="ARBA" id="ARBA00022763"/>
    </source>
</evidence>
<dbReference type="Pfam" id="PF17292">
    <property type="entry name" value="POB3_N"/>
    <property type="match status" value="1"/>
</dbReference>
<keyword evidence="5 9" id="KW-0805">Transcription regulation</keyword>
<feature type="domain" description="Histone chaperone RTT106/FACT complex subunit SPT16-like middle" evidence="11">
    <location>
        <begin position="370"/>
        <end position="468"/>
    </location>
</feature>
<dbReference type="Pfam" id="PF08512">
    <property type="entry name" value="Rttp106-like_middle"/>
    <property type="match status" value="1"/>
</dbReference>
<keyword evidence="6 9" id="KW-0804">Transcription</keyword>
<dbReference type="OrthoDB" id="498543at2759"/>
<dbReference type="InterPro" id="IPR013719">
    <property type="entry name" value="RTT106/SPT16-like_middle_dom"/>
</dbReference>
<comment type="caution">
    <text evidence="12">The sequence shown here is derived from an EMBL/GenBank/DDBJ whole genome shotgun (WGS) entry which is preliminary data.</text>
</comment>
<dbReference type="InterPro" id="IPR050454">
    <property type="entry name" value="RTT106/SSRP1_HistChap/FACT"/>
</dbReference>
<dbReference type="Pfam" id="PF21103">
    <property type="entry name" value="PH1_SSRP1-like"/>
    <property type="match status" value="1"/>
</dbReference>
<dbReference type="InterPro" id="IPR038167">
    <property type="entry name" value="SSRP1_sf"/>
</dbReference>
<proteinExistence type="inferred from homology"/>
<dbReference type="GO" id="GO:0031491">
    <property type="term" value="F:nucleosome binding"/>
    <property type="evidence" value="ECO:0007669"/>
    <property type="project" value="TreeGrafter"/>
</dbReference>
<dbReference type="CDD" id="cd13231">
    <property type="entry name" value="PH2_SSRP1-like"/>
    <property type="match status" value="1"/>
</dbReference>
<evidence type="ECO:0000256" key="9">
    <source>
        <dbReference type="RuleBase" id="RU364013"/>
    </source>
</evidence>
<dbReference type="GO" id="GO:0006260">
    <property type="term" value="P:DNA replication"/>
    <property type="evidence" value="ECO:0007669"/>
    <property type="project" value="UniProtKB-KW"/>
</dbReference>
<feature type="compositionally biased region" description="Acidic residues" evidence="10">
    <location>
        <begin position="505"/>
        <end position="531"/>
    </location>
</feature>
<dbReference type="SUPFAM" id="SSF50729">
    <property type="entry name" value="PH domain-like"/>
    <property type="match status" value="1"/>
</dbReference>
<dbReference type="PANTHER" id="PTHR45849:SF1">
    <property type="entry name" value="FACT COMPLEX SUBUNIT SSRP1"/>
    <property type="match status" value="1"/>
</dbReference>
<protein>
    <recommendedName>
        <fullName evidence="9">FACT complex subunit POB3</fullName>
    </recommendedName>
</protein>
<evidence type="ECO:0000256" key="8">
    <source>
        <dbReference type="ARBA" id="ARBA00023242"/>
    </source>
</evidence>
<gene>
    <name evidence="12" type="ORF">F8M41_009214</name>
</gene>
<feature type="compositionally biased region" description="Basic residues" evidence="10">
    <location>
        <begin position="548"/>
        <end position="560"/>
    </location>
</feature>
<evidence type="ECO:0000256" key="6">
    <source>
        <dbReference type="ARBA" id="ARBA00023163"/>
    </source>
</evidence>
<reference evidence="12 13" key="1">
    <citation type="journal article" date="2019" name="Environ. Microbiol.">
        <title>At the nexus of three kingdoms: the genome of the mycorrhizal fungus Gigaspora margarita provides insights into plant, endobacterial and fungal interactions.</title>
        <authorList>
            <person name="Venice F."/>
            <person name="Ghignone S."/>
            <person name="Salvioli di Fossalunga A."/>
            <person name="Amselem J."/>
            <person name="Novero M."/>
            <person name="Xianan X."/>
            <person name="Sedzielewska Toro K."/>
            <person name="Morin E."/>
            <person name="Lipzen A."/>
            <person name="Grigoriev I.V."/>
            <person name="Henrissat B."/>
            <person name="Martin F.M."/>
            <person name="Bonfante P."/>
        </authorList>
    </citation>
    <scope>NUCLEOTIDE SEQUENCE [LARGE SCALE GENOMIC DNA]</scope>
    <source>
        <strain evidence="12 13">BEG34</strain>
    </source>
</reference>
<keyword evidence="2 9" id="KW-0158">Chromosome</keyword>
<dbReference type="InterPro" id="IPR048993">
    <property type="entry name" value="SSRP1-like_PH1"/>
</dbReference>
<keyword evidence="13" id="KW-1185">Reference proteome</keyword>
<dbReference type="GO" id="GO:0035101">
    <property type="term" value="C:FACT complex"/>
    <property type="evidence" value="ECO:0007669"/>
    <property type="project" value="TreeGrafter"/>
</dbReference>
<dbReference type="PRINTS" id="PR00887">
    <property type="entry name" value="SSRCOGNITION"/>
</dbReference>
<sequence length="560" mass="64218">MGEPKSKQFENIYYGLSNSPGILKLAPSGLGWKTPDSDSIVTISADEFKRVHWIRVARDYQIKFALKNGNAARFDGFPKENFESLREIIRTNYKLNLETKEICVKGWNWGETDFQGSQLLFNISKKTAFEIPLSHVSNTNLQNKCEVSLEFMQPEPFGENSQSRSHRTPTHELVEMRFYIPGSTKVVKDGETEDEAGEEVEEEEEEMSLASLFFEEVREKADLTQVSGEGIVLFNDVLLLTPRGRYDIEMFSSFFRLRGKTYDYKVQYSSVGSLFLLPKLDDLHEMFVIGLDPPLRQGQTLYPFLVLQFKKEEEKEFNLNLDAEVNEKEYGGRLETTYDGAIYHVFSVVFRELTKRKIIKPSSFKSQHDEVAVKCSLKANEGYLYPLEKCFLFIPKPPTLIKTSEIEKVIFTRVSATAVKAPITSARTFDLKFRMKGNFEYQFSSINREEFEHLEEYFRSKKVITENDTSDTQTIQTFMNDISGSSDDEVIPASKRRQSESMPIDGEDSDSVDEDFQLDDSESDVAEEYDENYAGAGSSTEEDEPPKKKAKKSVKSRSEK</sequence>
<evidence type="ECO:0000256" key="10">
    <source>
        <dbReference type="SAM" id="MobiDB-lite"/>
    </source>
</evidence>
<comment type="subcellular location">
    <subcellularLocation>
        <location evidence="9">Nucleus</location>
    </subcellularLocation>
    <subcellularLocation>
        <location evidence="9">Chromosome</location>
    </subcellularLocation>
</comment>
<name>A0A8H3X404_GIGMA</name>
<organism evidence="12 13">
    <name type="scientific">Gigaspora margarita</name>
    <dbReference type="NCBI Taxonomy" id="4874"/>
    <lineage>
        <taxon>Eukaryota</taxon>
        <taxon>Fungi</taxon>
        <taxon>Fungi incertae sedis</taxon>
        <taxon>Mucoromycota</taxon>
        <taxon>Glomeromycotina</taxon>
        <taxon>Glomeromycetes</taxon>
        <taxon>Diversisporales</taxon>
        <taxon>Gigasporaceae</taxon>
        <taxon>Gigaspora</taxon>
    </lineage>
</organism>
<dbReference type="Pfam" id="PF03531">
    <property type="entry name" value="SSrecog"/>
    <property type="match status" value="1"/>
</dbReference>
<dbReference type="AlphaFoldDB" id="A0A8H3X404"/>
<dbReference type="SMART" id="SM01287">
    <property type="entry name" value="Rtt106"/>
    <property type="match status" value="1"/>
</dbReference>
<evidence type="ECO:0000259" key="11">
    <source>
        <dbReference type="SMART" id="SM01287"/>
    </source>
</evidence>
<dbReference type="EMBL" id="WTPW01001991">
    <property type="protein sequence ID" value="KAF0403810.1"/>
    <property type="molecule type" value="Genomic_DNA"/>
</dbReference>
<comment type="similarity">
    <text evidence="1 9">Belongs to the SSRP1 family.</text>
</comment>
<dbReference type="GO" id="GO:0003677">
    <property type="term" value="F:DNA binding"/>
    <property type="evidence" value="ECO:0007669"/>
    <property type="project" value="InterPro"/>
</dbReference>
<dbReference type="InterPro" id="IPR024954">
    <property type="entry name" value="SSRP1_DD"/>
</dbReference>
<dbReference type="InterPro" id="IPR035417">
    <property type="entry name" value="SSRP1/POB3_N"/>
</dbReference>
<dbReference type="InterPro" id="IPR011993">
    <property type="entry name" value="PH-like_dom_sf"/>
</dbReference>
<evidence type="ECO:0000256" key="7">
    <source>
        <dbReference type="ARBA" id="ARBA00023204"/>
    </source>
</evidence>
<keyword evidence="8 9" id="KW-0539">Nucleus</keyword>
<dbReference type="PANTHER" id="PTHR45849">
    <property type="entry name" value="FACT COMPLEX SUBUNIT SSRP1"/>
    <property type="match status" value="1"/>
</dbReference>
<evidence type="ECO:0000313" key="12">
    <source>
        <dbReference type="EMBL" id="KAF0403810.1"/>
    </source>
</evidence>
<accession>A0A8H3X404</accession>
<dbReference type="Gene3D" id="2.30.29.150">
    <property type="match status" value="1"/>
</dbReference>
<feature type="region of interest" description="Disordered" evidence="10">
    <location>
        <begin position="480"/>
        <end position="560"/>
    </location>
</feature>
<dbReference type="GO" id="GO:0042393">
    <property type="term" value="F:histone binding"/>
    <property type="evidence" value="ECO:0007669"/>
    <property type="project" value="TreeGrafter"/>
</dbReference>
<keyword evidence="7 9" id="KW-0234">DNA repair</keyword>